<proteinExistence type="predicted"/>
<feature type="coiled-coil region" evidence="1">
    <location>
        <begin position="301"/>
        <end position="328"/>
    </location>
</feature>
<dbReference type="EMBL" id="CAJJDM010000115">
    <property type="protein sequence ID" value="CAD8100545.1"/>
    <property type="molecule type" value="Genomic_DNA"/>
</dbReference>
<comment type="caution">
    <text evidence="3">The sequence shown here is derived from an EMBL/GenBank/DDBJ whole genome shotgun (WGS) entry which is preliminary data.</text>
</comment>
<sequence>MEQEDTTPININITESIASKHVSYNIKGEDRIGQFEALRRYNDFHVLRLTLLQRWPGCYVPPIPAKQALGNNEQKVVEDRKRFLQYFLEQVAKLRHIYFSDEFQTFLRTKNTDMEKALQGLPKQSIQEVYEKFKKNFPHLNGKEVNSDLVLKVSSFSTYLNKTTKQLESLKEQVKLLAAAKKQYTDQFNIMTQTIVPEYEKNILIEYVNHKTENLIFTNHNDVNVTAREIKDQNAQTNNYDYLVDLLRIECREVEAFQETLKQKEFVDNLKTSAQQKLRDQNSELVKLQAGKTTFKSMFSKGSNTEQAQILEKKIQDTQNEIKLLEELCIMITSILCFDEIDRFKKNKQNKYYEILIKVSQLEQQLNQLYIKFWSEVSKGTEAEVVV</sequence>
<organism evidence="3 4">
    <name type="scientific">Paramecium primaurelia</name>
    <dbReference type="NCBI Taxonomy" id="5886"/>
    <lineage>
        <taxon>Eukaryota</taxon>
        <taxon>Sar</taxon>
        <taxon>Alveolata</taxon>
        <taxon>Ciliophora</taxon>
        <taxon>Intramacronucleata</taxon>
        <taxon>Oligohymenophorea</taxon>
        <taxon>Peniculida</taxon>
        <taxon>Parameciidae</taxon>
        <taxon>Paramecium</taxon>
    </lineage>
</organism>
<evidence type="ECO:0000259" key="2">
    <source>
        <dbReference type="PROSITE" id="PS50195"/>
    </source>
</evidence>
<keyword evidence="4" id="KW-1185">Reference proteome</keyword>
<dbReference type="PANTHER" id="PTHR10555:SF170">
    <property type="entry name" value="FI18122P1"/>
    <property type="match status" value="1"/>
</dbReference>
<gene>
    <name evidence="3" type="ORF">PPRIM_AZ9-3.1.T1120169</name>
</gene>
<dbReference type="SMART" id="SM00312">
    <property type="entry name" value="PX"/>
    <property type="match status" value="1"/>
</dbReference>
<dbReference type="AlphaFoldDB" id="A0A8S1PBZ6"/>
<dbReference type="PANTHER" id="PTHR10555">
    <property type="entry name" value="SORTING NEXIN"/>
    <property type="match status" value="1"/>
</dbReference>
<dbReference type="Pfam" id="PF00787">
    <property type="entry name" value="PX"/>
    <property type="match status" value="1"/>
</dbReference>
<dbReference type="OMA" id="RIECREV"/>
<evidence type="ECO:0000313" key="4">
    <source>
        <dbReference type="Proteomes" id="UP000688137"/>
    </source>
</evidence>
<feature type="coiled-coil region" evidence="1">
    <location>
        <begin position="160"/>
        <end position="187"/>
    </location>
</feature>
<dbReference type="PROSITE" id="PS50195">
    <property type="entry name" value="PX"/>
    <property type="match status" value="1"/>
</dbReference>
<dbReference type="InterPro" id="IPR001683">
    <property type="entry name" value="PX_dom"/>
</dbReference>
<accession>A0A8S1PBZ6</accession>
<dbReference type="GO" id="GO:0005768">
    <property type="term" value="C:endosome"/>
    <property type="evidence" value="ECO:0007669"/>
    <property type="project" value="TreeGrafter"/>
</dbReference>
<dbReference type="GO" id="GO:0035091">
    <property type="term" value="F:phosphatidylinositol binding"/>
    <property type="evidence" value="ECO:0007669"/>
    <property type="project" value="InterPro"/>
</dbReference>
<protein>
    <recommendedName>
        <fullName evidence="2">PX domain-containing protein</fullName>
    </recommendedName>
</protein>
<feature type="domain" description="PX" evidence="2">
    <location>
        <begin position="1"/>
        <end position="114"/>
    </location>
</feature>
<keyword evidence="1" id="KW-0175">Coiled coil</keyword>
<reference evidence="3" key="1">
    <citation type="submission" date="2021-01" db="EMBL/GenBank/DDBJ databases">
        <authorList>
            <consortium name="Genoscope - CEA"/>
            <person name="William W."/>
        </authorList>
    </citation>
    <scope>NUCLEOTIDE SEQUENCE</scope>
</reference>
<dbReference type="CDD" id="cd06093">
    <property type="entry name" value="PX_domain"/>
    <property type="match status" value="1"/>
</dbReference>
<name>A0A8S1PBZ6_PARPR</name>
<evidence type="ECO:0000313" key="3">
    <source>
        <dbReference type="EMBL" id="CAD8100545.1"/>
    </source>
</evidence>
<evidence type="ECO:0000256" key="1">
    <source>
        <dbReference type="SAM" id="Coils"/>
    </source>
</evidence>
<dbReference type="Proteomes" id="UP000688137">
    <property type="component" value="Unassembled WGS sequence"/>
</dbReference>